<dbReference type="AlphaFoldDB" id="A0A380TH77"/>
<evidence type="ECO:0000256" key="1">
    <source>
        <dbReference type="SAM" id="MobiDB-lite"/>
    </source>
</evidence>
<feature type="region of interest" description="Disordered" evidence="1">
    <location>
        <begin position="86"/>
        <end position="108"/>
    </location>
</feature>
<sequence length="108" mass="11275">MTSMGLRRLLVVLLVVVAAGWPAFGVPIDFSQVPGGIDTPISDACTGCEGMGDITCPVSVCPVQPAIASSPALPSRQRQKSAIAWVPEQSAREHVPGVPYPPPRLSLT</sequence>
<gene>
    <name evidence="2" type="ORF">DF3PB_50045</name>
</gene>
<name>A0A380TH77_9ZZZZ</name>
<dbReference type="EMBL" id="UIDG01000445">
    <property type="protein sequence ID" value="SUS07775.1"/>
    <property type="molecule type" value="Genomic_DNA"/>
</dbReference>
<accession>A0A380TH77</accession>
<reference evidence="2" key="1">
    <citation type="submission" date="2018-07" db="EMBL/GenBank/DDBJ databases">
        <authorList>
            <person name="Quirk P.G."/>
            <person name="Krulwich T.A."/>
        </authorList>
    </citation>
    <scope>NUCLEOTIDE SEQUENCE</scope>
</reference>
<protein>
    <submittedName>
        <fullName evidence="2">Uncharacterized protein</fullName>
    </submittedName>
</protein>
<feature type="compositionally biased region" description="Pro residues" evidence="1">
    <location>
        <begin position="98"/>
        <end position="108"/>
    </location>
</feature>
<evidence type="ECO:0000313" key="2">
    <source>
        <dbReference type="EMBL" id="SUS07775.1"/>
    </source>
</evidence>
<proteinExistence type="predicted"/>
<organism evidence="2">
    <name type="scientific">metagenome</name>
    <dbReference type="NCBI Taxonomy" id="256318"/>
    <lineage>
        <taxon>unclassified sequences</taxon>
        <taxon>metagenomes</taxon>
    </lineage>
</organism>